<dbReference type="HOGENOM" id="CLU_006332_10_4_10"/>
<dbReference type="GO" id="GO:0004065">
    <property type="term" value="F:arylsulfatase activity"/>
    <property type="evidence" value="ECO:0007669"/>
    <property type="project" value="TreeGrafter"/>
</dbReference>
<name>A0A0C5VXA1_9FLAO</name>
<dbReference type="RefSeq" id="WP_052647461.1">
    <property type="nucleotide sequence ID" value="NZ_CP007202.1"/>
</dbReference>
<dbReference type="AlphaFoldDB" id="A0A0C5VXA1"/>
<accession>A0A0C5VXA1</accession>
<comment type="similarity">
    <text evidence="2">Belongs to the sulfatase family.</text>
</comment>
<dbReference type="InterPro" id="IPR050738">
    <property type="entry name" value="Sulfatase"/>
</dbReference>
<dbReference type="PATRIC" id="fig|1454006.5.peg.1766"/>
<dbReference type="KEGG" id="sze:AW14_08945"/>
<reference evidence="8 9" key="1">
    <citation type="submission" date="2014-02" db="EMBL/GenBank/DDBJ databases">
        <authorList>
            <person name="Young C.-C."/>
            <person name="Hameed A."/>
            <person name="Huang H.-C."/>
            <person name="Shahina M."/>
        </authorList>
    </citation>
    <scope>NUCLEOTIDE SEQUENCE [LARGE SCALE GENOMIC DNA]</scope>
    <source>
        <strain evidence="8 9">CC-SAMT-1</strain>
    </source>
</reference>
<gene>
    <name evidence="8" type="ORF">AW14_08945</name>
</gene>
<dbReference type="PANTHER" id="PTHR42693">
    <property type="entry name" value="ARYLSULFATASE FAMILY MEMBER"/>
    <property type="match status" value="1"/>
</dbReference>
<evidence type="ECO:0000313" key="8">
    <source>
        <dbReference type="EMBL" id="AJR03731.1"/>
    </source>
</evidence>
<dbReference type="Gene3D" id="3.30.1120.10">
    <property type="match status" value="1"/>
</dbReference>
<evidence type="ECO:0000256" key="3">
    <source>
        <dbReference type="ARBA" id="ARBA00022723"/>
    </source>
</evidence>
<dbReference type="STRING" id="1454006.AW14_08945"/>
<evidence type="ECO:0000256" key="2">
    <source>
        <dbReference type="ARBA" id="ARBA00008779"/>
    </source>
</evidence>
<proteinExistence type="inferred from homology"/>
<evidence type="ECO:0000256" key="4">
    <source>
        <dbReference type="ARBA" id="ARBA00022729"/>
    </source>
</evidence>
<dbReference type="Proteomes" id="UP000032229">
    <property type="component" value="Chromosome"/>
</dbReference>
<keyword evidence="5" id="KW-0378">Hydrolase</keyword>
<evidence type="ECO:0000256" key="5">
    <source>
        <dbReference type="ARBA" id="ARBA00022801"/>
    </source>
</evidence>
<keyword evidence="9" id="KW-1185">Reference proteome</keyword>
<feature type="domain" description="Sulfatase N-terminal" evidence="7">
    <location>
        <begin position="40"/>
        <end position="377"/>
    </location>
</feature>
<evidence type="ECO:0000313" key="9">
    <source>
        <dbReference type="Proteomes" id="UP000032229"/>
    </source>
</evidence>
<dbReference type="SUPFAM" id="SSF53649">
    <property type="entry name" value="Alkaline phosphatase-like"/>
    <property type="match status" value="1"/>
</dbReference>
<dbReference type="Gene3D" id="3.40.720.10">
    <property type="entry name" value="Alkaline Phosphatase, subunit A"/>
    <property type="match status" value="1"/>
</dbReference>
<dbReference type="GO" id="GO:0046872">
    <property type="term" value="F:metal ion binding"/>
    <property type="evidence" value="ECO:0007669"/>
    <property type="project" value="UniProtKB-KW"/>
</dbReference>
<dbReference type="EMBL" id="CP007202">
    <property type="protein sequence ID" value="AJR03731.1"/>
    <property type="molecule type" value="Genomic_DNA"/>
</dbReference>
<evidence type="ECO:0000259" key="7">
    <source>
        <dbReference type="Pfam" id="PF00884"/>
    </source>
</evidence>
<protein>
    <submittedName>
        <fullName evidence="8">Sulfatase</fullName>
    </submittedName>
</protein>
<evidence type="ECO:0000256" key="1">
    <source>
        <dbReference type="ARBA" id="ARBA00001913"/>
    </source>
</evidence>
<comment type="cofactor">
    <cofactor evidence="1">
        <name>Ca(2+)</name>
        <dbReference type="ChEBI" id="CHEBI:29108"/>
    </cofactor>
</comment>
<dbReference type="OrthoDB" id="1390125at2"/>
<keyword evidence="3" id="KW-0479">Metal-binding</keyword>
<dbReference type="Pfam" id="PF00884">
    <property type="entry name" value="Sulfatase"/>
    <property type="match status" value="1"/>
</dbReference>
<organism evidence="8 9">
    <name type="scientific">Siansivirga zeaxanthinifaciens CC-SAMT-1</name>
    <dbReference type="NCBI Taxonomy" id="1454006"/>
    <lineage>
        <taxon>Bacteria</taxon>
        <taxon>Pseudomonadati</taxon>
        <taxon>Bacteroidota</taxon>
        <taxon>Flavobacteriia</taxon>
        <taxon>Flavobacteriales</taxon>
        <taxon>Flavobacteriaceae</taxon>
        <taxon>Siansivirga</taxon>
    </lineage>
</organism>
<dbReference type="CDD" id="cd16144">
    <property type="entry name" value="ARS_like"/>
    <property type="match status" value="1"/>
</dbReference>
<keyword evidence="6" id="KW-0106">Calcium</keyword>
<sequence length="477" mass="53983">MKYFKAPMLLLLILLQMGCKTKTESIKSNSEVSIISEQKPNILIIHVDDLGFHDLSINGSKIYQTPNIDALASQSVVFNNAYANYPRCVPSRFAMMTGNYPVQNGDVPDDGFEMNNVPTNKNFVKNIKAAGYQTAYFGKWHLGDENSLKDFGYDFSFAAGHAGSPISFLYPFNEPKGKGNIKKDPVPDVDNVSKEGDYLMDVMTDNVAKYIKNVDKSKPFMAMFAFYAVHQPLEAKEADIKRNKEEIKNFDFGNQPEYILEGTGRTKMRQDNPTYAAMVETMDENVGKLLQLLKDLNIDNNTIVVFSSDHGGLSNDGTNQRQLATTNYPLRAGKGWLYDGGIKVPLLVKWNNHFKHKVDNESLIMLMDVFPTLLDITSNKSLNTNGKSFLPVLNNKEVWNDRTVFWHSSKARPVNTGDTKSSAIRKGNYKLINWYVEGRTELYDIVKDPSETTNLYESMPKLAQDMLQELNNWKSEF</sequence>
<dbReference type="InterPro" id="IPR017850">
    <property type="entry name" value="Alkaline_phosphatase_core_sf"/>
</dbReference>
<evidence type="ECO:0000256" key="6">
    <source>
        <dbReference type="ARBA" id="ARBA00022837"/>
    </source>
</evidence>
<keyword evidence="4" id="KW-0732">Signal</keyword>
<dbReference type="InterPro" id="IPR000917">
    <property type="entry name" value="Sulfatase_N"/>
</dbReference>
<dbReference type="PANTHER" id="PTHR42693:SF42">
    <property type="entry name" value="ARYLSULFATASE G"/>
    <property type="match status" value="1"/>
</dbReference>